<organism evidence="3 4">
    <name type="scientific">candidate division CSSED10-310 bacterium</name>
    <dbReference type="NCBI Taxonomy" id="2855610"/>
    <lineage>
        <taxon>Bacteria</taxon>
        <taxon>Bacteria division CSSED10-310</taxon>
    </lineage>
</organism>
<evidence type="ECO:0000313" key="3">
    <source>
        <dbReference type="EMBL" id="MFC1853750.1"/>
    </source>
</evidence>
<feature type="transmembrane region" description="Helical" evidence="1">
    <location>
        <begin position="186"/>
        <end position="208"/>
    </location>
</feature>
<gene>
    <name evidence="3" type="ORF">ACFL27_26500</name>
</gene>
<sequence length="217" mass="23842">MLALGLSSMTMADARDWQNGILWPSGITLKDPVGVDSGGLVWSMYDQDYIPHNVIIGQDLTVLHTQVSSTNTSYEINKLRSKIDAELAKPPSQPAGLQVIDQRGDEIDLLWDLNVEQDLAGYELSYQSLAKSSRVVIDVGLKTQHTITLLDPDTSYEFTLRAYDLTNNYSTATDPVIGTTLSVPELSGWSVLILMAGLTFFLFSATAFHRKPSSTQA</sequence>
<proteinExistence type="predicted"/>
<dbReference type="EMBL" id="JBHPBY010000593">
    <property type="protein sequence ID" value="MFC1853750.1"/>
    <property type="molecule type" value="Genomic_DNA"/>
</dbReference>
<protein>
    <submittedName>
        <fullName evidence="3">Fibronectin type III domain-containing protein</fullName>
    </submittedName>
</protein>
<keyword evidence="1" id="KW-0812">Transmembrane</keyword>
<reference evidence="3 4" key="1">
    <citation type="submission" date="2024-09" db="EMBL/GenBank/DDBJ databases">
        <title>Laminarin stimulates single cell rates of sulfate reduction while oxygen inhibits transcriptomic activity in coastal marine sediment.</title>
        <authorList>
            <person name="Lindsay M."/>
            <person name="Orcutt B."/>
            <person name="Emerson D."/>
            <person name="Stepanauskas R."/>
            <person name="D'Angelo T."/>
        </authorList>
    </citation>
    <scope>NUCLEOTIDE SEQUENCE [LARGE SCALE GENOMIC DNA]</scope>
    <source>
        <strain evidence="3">SAG AM-311-K15</strain>
    </source>
</reference>
<keyword evidence="1" id="KW-0472">Membrane</keyword>
<dbReference type="Pfam" id="PF00041">
    <property type="entry name" value="fn3"/>
    <property type="match status" value="1"/>
</dbReference>
<keyword evidence="1" id="KW-1133">Transmembrane helix</keyword>
<name>A0ABV6Z5M3_UNCC1</name>
<dbReference type="InterPro" id="IPR013783">
    <property type="entry name" value="Ig-like_fold"/>
</dbReference>
<evidence type="ECO:0000313" key="4">
    <source>
        <dbReference type="Proteomes" id="UP001594351"/>
    </source>
</evidence>
<keyword evidence="4" id="KW-1185">Reference proteome</keyword>
<evidence type="ECO:0000256" key="1">
    <source>
        <dbReference type="SAM" id="Phobius"/>
    </source>
</evidence>
<feature type="domain" description="Fibronectin type-III" evidence="2">
    <location>
        <begin position="93"/>
        <end position="183"/>
    </location>
</feature>
<dbReference type="Proteomes" id="UP001594351">
    <property type="component" value="Unassembled WGS sequence"/>
</dbReference>
<accession>A0ABV6Z5M3</accession>
<dbReference type="InterPro" id="IPR003961">
    <property type="entry name" value="FN3_dom"/>
</dbReference>
<comment type="caution">
    <text evidence="3">The sequence shown here is derived from an EMBL/GenBank/DDBJ whole genome shotgun (WGS) entry which is preliminary data.</text>
</comment>
<dbReference type="Gene3D" id="2.60.40.10">
    <property type="entry name" value="Immunoglobulins"/>
    <property type="match status" value="1"/>
</dbReference>
<dbReference type="SMART" id="SM00060">
    <property type="entry name" value="FN3"/>
    <property type="match status" value="1"/>
</dbReference>
<dbReference type="PROSITE" id="PS50853">
    <property type="entry name" value="FN3"/>
    <property type="match status" value="1"/>
</dbReference>
<dbReference type="CDD" id="cd00063">
    <property type="entry name" value="FN3"/>
    <property type="match status" value="1"/>
</dbReference>
<dbReference type="SUPFAM" id="SSF49265">
    <property type="entry name" value="Fibronectin type III"/>
    <property type="match status" value="1"/>
</dbReference>
<dbReference type="InterPro" id="IPR036116">
    <property type="entry name" value="FN3_sf"/>
</dbReference>
<evidence type="ECO:0000259" key="2">
    <source>
        <dbReference type="PROSITE" id="PS50853"/>
    </source>
</evidence>